<dbReference type="GO" id="GO:0009055">
    <property type="term" value="F:electron transfer activity"/>
    <property type="evidence" value="ECO:0007669"/>
    <property type="project" value="UniProtKB-UniRule"/>
</dbReference>
<keyword evidence="6 12" id="KW-0812">Transmembrane</keyword>
<reference evidence="13 14" key="1">
    <citation type="submission" date="2019-11" db="EMBL/GenBank/DDBJ databases">
        <title>Bacillus idriensis genome.</title>
        <authorList>
            <person name="Konopka E.N."/>
            <person name="Newman J.D."/>
        </authorList>
    </citation>
    <scope>NUCLEOTIDE SEQUENCE [LARGE SCALE GENOMIC DNA]</scope>
    <source>
        <strain evidence="13 14">DSM 19097</strain>
    </source>
</reference>
<dbReference type="Proteomes" id="UP000441585">
    <property type="component" value="Unassembled WGS sequence"/>
</dbReference>
<proteinExistence type="inferred from homology"/>
<dbReference type="InterPro" id="IPR002585">
    <property type="entry name" value="Cyt-d_ubiquinol_oxidase_su_1"/>
</dbReference>
<comment type="caution">
    <text evidence="13">The sequence shown here is derived from an EMBL/GenBank/DDBJ whole genome shotgun (WGS) entry which is preliminary data.</text>
</comment>
<evidence type="ECO:0000313" key="13">
    <source>
        <dbReference type="EMBL" id="MRX53452.1"/>
    </source>
</evidence>
<evidence type="ECO:0000256" key="11">
    <source>
        <dbReference type="ARBA" id="ARBA00023136"/>
    </source>
</evidence>
<dbReference type="GO" id="GO:0046872">
    <property type="term" value="F:metal ion binding"/>
    <property type="evidence" value="ECO:0007669"/>
    <property type="project" value="UniProtKB-UniRule"/>
</dbReference>
<keyword evidence="3 12" id="KW-0813">Transport</keyword>
<dbReference type="AlphaFoldDB" id="A0A6I2M7Y5"/>
<comment type="similarity">
    <text evidence="2 12">Belongs to the cytochrome ubiquinol oxidase subunit 1 family.</text>
</comment>
<evidence type="ECO:0000256" key="12">
    <source>
        <dbReference type="PIRNR" id="PIRNR006446"/>
    </source>
</evidence>
<evidence type="ECO:0000256" key="3">
    <source>
        <dbReference type="ARBA" id="ARBA00022448"/>
    </source>
</evidence>
<dbReference type="PANTHER" id="PTHR30365:SF14">
    <property type="entry name" value="CYTOCHROME BD MENAQUINOL OXIDASE SUBUNIT I-RELATED"/>
    <property type="match status" value="1"/>
</dbReference>
<feature type="transmembrane region" description="Helical" evidence="12">
    <location>
        <begin position="118"/>
        <end position="142"/>
    </location>
</feature>
<keyword evidence="7 12" id="KW-0479">Metal-binding</keyword>
<feature type="transmembrane region" description="Helical" evidence="12">
    <location>
        <begin position="343"/>
        <end position="366"/>
    </location>
</feature>
<comment type="subcellular location">
    <subcellularLocation>
        <location evidence="1">Cell membrane</location>
        <topology evidence="1">Multi-pass membrane protein</topology>
    </subcellularLocation>
</comment>
<dbReference type="PANTHER" id="PTHR30365">
    <property type="entry name" value="CYTOCHROME D UBIQUINOL OXIDASE"/>
    <property type="match status" value="1"/>
</dbReference>
<feature type="transmembrane region" description="Helical" evidence="12">
    <location>
        <begin position="393"/>
        <end position="413"/>
    </location>
</feature>
<keyword evidence="8 12" id="KW-0249">Electron transport</keyword>
<feature type="transmembrane region" description="Helical" evidence="12">
    <location>
        <begin position="50"/>
        <end position="72"/>
    </location>
</feature>
<dbReference type="GO" id="GO:0019646">
    <property type="term" value="P:aerobic electron transport chain"/>
    <property type="evidence" value="ECO:0007669"/>
    <property type="project" value="InterPro"/>
</dbReference>
<dbReference type="GO" id="GO:0020037">
    <property type="term" value="F:heme binding"/>
    <property type="evidence" value="ECO:0007669"/>
    <property type="project" value="TreeGrafter"/>
</dbReference>
<keyword evidence="9 12" id="KW-1133">Transmembrane helix</keyword>
<dbReference type="PIRSF" id="PIRSF006446">
    <property type="entry name" value="Cyt_quinol_oxidase_1"/>
    <property type="match status" value="1"/>
</dbReference>
<gene>
    <name evidence="13" type="ORF">GJU41_05675</name>
</gene>
<accession>A0A6I2M7Y5</accession>
<organism evidence="13 14">
    <name type="scientific">Metabacillus idriensis</name>
    <dbReference type="NCBI Taxonomy" id="324768"/>
    <lineage>
        <taxon>Bacteria</taxon>
        <taxon>Bacillati</taxon>
        <taxon>Bacillota</taxon>
        <taxon>Bacilli</taxon>
        <taxon>Bacillales</taxon>
        <taxon>Bacillaceae</taxon>
        <taxon>Metabacillus</taxon>
    </lineage>
</organism>
<keyword evidence="4 12" id="KW-1003">Cell membrane</keyword>
<evidence type="ECO:0000256" key="1">
    <source>
        <dbReference type="ARBA" id="ARBA00004651"/>
    </source>
</evidence>
<feature type="transmembrane region" description="Helical" evidence="12">
    <location>
        <begin position="78"/>
        <end position="106"/>
    </location>
</feature>
<evidence type="ECO:0000256" key="6">
    <source>
        <dbReference type="ARBA" id="ARBA00022692"/>
    </source>
</evidence>
<dbReference type="GO" id="GO:0016682">
    <property type="term" value="F:oxidoreductase activity, acting on diphenols and related substances as donors, oxygen as acceptor"/>
    <property type="evidence" value="ECO:0007669"/>
    <property type="project" value="TreeGrafter"/>
</dbReference>
<evidence type="ECO:0000256" key="5">
    <source>
        <dbReference type="ARBA" id="ARBA00022617"/>
    </source>
</evidence>
<feature type="transmembrane region" description="Helical" evidence="12">
    <location>
        <begin position="208"/>
        <end position="227"/>
    </location>
</feature>
<feature type="transmembrane region" description="Helical" evidence="12">
    <location>
        <begin position="306"/>
        <end position="331"/>
    </location>
</feature>
<evidence type="ECO:0000256" key="10">
    <source>
        <dbReference type="ARBA" id="ARBA00023004"/>
    </source>
</evidence>
<evidence type="ECO:0000256" key="9">
    <source>
        <dbReference type="ARBA" id="ARBA00022989"/>
    </source>
</evidence>
<sequence>MLTTLTLAFHIIFATIGVGVPVLISIAEWIGIRKKDPHYILLARRWTRGFVVTVAVGVVTGTCIGLQLSLLWPSFMEIAGQVIALPLFMETFAFFFEAIFLGIYLYTWDRFKKPIYHWLISIPIMIGSSMSAVFITTVNAFMNTPQGFTLNGRTITGIDPIAAMFNPAAPSKVFHVLMSSYMTSAFVLAAITAFMILKGRRTDYHRKALQVTMVSALVFSLGTALAGDLSAKFLAEHQPEKLAAGEWHFETEAGADLILYGTLNEDGEIRNEIRIPKMLSFLSFNDFNAEVTGLNEIEENLRPPLWIHYMFDVMVTIGMFGLGLSMLFVLFGKIKRLRGFQSWLLWPIVAAGPLSMIAIEAGWIFAEVGRQPWILRGYMKVAEGATTSDHVGLMFLLFFGLYTLLGTLCIIVLKRMFKENPAEAELEYRFK</sequence>
<evidence type="ECO:0000256" key="2">
    <source>
        <dbReference type="ARBA" id="ARBA00009819"/>
    </source>
</evidence>
<dbReference type="GO" id="GO:0070069">
    <property type="term" value="C:cytochrome complex"/>
    <property type="evidence" value="ECO:0007669"/>
    <property type="project" value="UniProtKB-UniRule"/>
</dbReference>
<keyword evidence="10 12" id="KW-0408">Iron</keyword>
<evidence type="ECO:0000256" key="7">
    <source>
        <dbReference type="ARBA" id="ARBA00022723"/>
    </source>
</evidence>
<evidence type="ECO:0000313" key="14">
    <source>
        <dbReference type="Proteomes" id="UP000441585"/>
    </source>
</evidence>
<protein>
    <submittedName>
        <fullName evidence="13">Cytochrome ubiquinol oxidase subunit I</fullName>
    </submittedName>
</protein>
<dbReference type="Pfam" id="PF01654">
    <property type="entry name" value="Cyt_bd_oxida_I"/>
    <property type="match status" value="1"/>
</dbReference>
<feature type="transmembrane region" description="Helical" evidence="12">
    <location>
        <begin position="173"/>
        <end position="196"/>
    </location>
</feature>
<dbReference type="GO" id="GO:0005886">
    <property type="term" value="C:plasma membrane"/>
    <property type="evidence" value="ECO:0007669"/>
    <property type="project" value="UniProtKB-SubCell"/>
</dbReference>
<dbReference type="EMBL" id="WKKF01000001">
    <property type="protein sequence ID" value="MRX53452.1"/>
    <property type="molecule type" value="Genomic_DNA"/>
</dbReference>
<keyword evidence="11 12" id="KW-0472">Membrane</keyword>
<name>A0A6I2M7Y5_9BACI</name>
<feature type="transmembrane region" description="Helical" evidence="12">
    <location>
        <begin position="6"/>
        <end position="30"/>
    </location>
</feature>
<keyword evidence="5 12" id="KW-0349">Heme</keyword>
<keyword evidence="14" id="KW-1185">Reference proteome</keyword>
<evidence type="ECO:0000256" key="8">
    <source>
        <dbReference type="ARBA" id="ARBA00022982"/>
    </source>
</evidence>
<evidence type="ECO:0000256" key="4">
    <source>
        <dbReference type="ARBA" id="ARBA00022475"/>
    </source>
</evidence>